<keyword evidence="6" id="KW-1185">Reference proteome</keyword>
<dbReference type="InterPro" id="IPR050465">
    <property type="entry name" value="UPF0194_transport"/>
</dbReference>
<sequence length="417" mass="45222">MAQPRLFSRWSRKQVIVCAVIVLLVATNVIAWLWLGKARTEVQKAAQASDVSPSTITVPVEKGTVSRTVTADCSTTKEFTNTPRFVTSGEDEAIVTSVPFKAGDRVEAGTVVAEVSSRPIIVAQGDLPAFRTLKVGSRGADVDQLHAFLKDQGMYHGDLHAKYSVQTGDAVKKLYEQAGYDPTYSDPDAVKQLSRLEKTIPRAKRGTLGDDEEVPTQDEYDEAREKATPEVPAGEILYLKRTPATLTTMNLSVGQTPQEGQLVTSSGKDVLSCTINATELPDVSRGQRVFLDSSGTSEEFKVKRVDVTAEQKTDENSENGEPQPKKPDSAHVIVETPAKFSPYTGPARIEVEEGPRDALTVPSTAVRTDQNGSTYVNVHMPGQEIHRVSVTVAFEADGVVAVETTELHEGDPVEITQ</sequence>
<dbReference type="RefSeq" id="WP_204515614.1">
    <property type="nucleotide sequence ID" value="NZ_JAFBCP010000001.1"/>
</dbReference>
<dbReference type="Proteomes" id="UP000809290">
    <property type="component" value="Unassembled WGS sequence"/>
</dbReference>
<accession>A0ABS2SPM5</accession>
<organism evidence="5 6">
    <name type="scientific">Brevibacterium paucivorans</name>
    <dbReference type="NCBI Taxonomy" id="170994"/>
    <lineage>
        <taxon>Bacteria</taxon>
        <taxon>Bacillati</taxon>
        <taxon>Actinomycetota</taxon>
        <taxon>Actinomycetes</taxon>
        <taxon>Micrococcales</taxon>
        <taxon>Brevibacteriaceae</taxon>
        <taxon>Brevibacterium</taxon>
    </lineage>
</organism>
<keyword evidence="4" id="KW-0472">Membrane</keyword>
<feature type="region of interest" description="Disordered" evidence="3">
    <location>
        <begin position="308"/>
        <end position="330"/>
    </location>
</feature>
<evidence type="ECO:0000256" key="3">
    <source>
        <dbReference type="SAM" id="MobiDB-lite"/>
    </source>
</evidence>
<feature type="compositionally biased region" description="Acidic residues" evidence="3">
    <location>
        <begin position="209"/>
        <end position="222"/>
    </location>
</feature>
<evidence type="ECO:0000313" key="6">
    <source>
        <dbReference type="Proteomes" id="UP000809290"/>
    </source>
</evidence>
<protein>
    <recommendedName>
        <fullName evidence="7">Peptidoglycan-binding protein</fullName>
    </recommendedName>
</protein>
<evidence type="ECO:0000256" key="2">
    <source>
        <dbReference type="ARBA" id="ARBA00023054"/>
    </source>
</evidence>
<proteinExistence type="predicted"/>
<evidence type="ECO:0000256" key="4">
    <source>
        <dbReference type="SAM" id="Phobius"/>
    </source>
</evidence>
<dbReference type="Gene3D" id="2.40.420.20">
    <property type="match status" value="1"/>
</dbReference>
<dbReference type="PANTHER" id="PTHR32347">
    <property type="entry name" value="EFFLUX SYSTEM COMPONENT YKNX-RELATED"/>
    <property type="match status" value="1"/>
</dbReference>
<comment type="caution">
    <text evidence="5">The sequence shown here is derived from an EMBL/GenBank/DDBJ whole genome shotgun (WGS) entry which is preliminary data.</text>
</comment>
<reference evidence="5 6" key="1">
    <citation type="submission" date="2021-01" db="EMBL/GenBank/DDBJ databases">
        <title>Sequencing the genomes of 1000 actinobacteria strains.</title>
        <authorList>
            <person name="Klenk H.-P."/>
        </authorList>
    </citation>
    <scope>NUCLEOTIDE SEQUENCE [LARGE SCALE GENOMIC DNA]</scope>
    <source>
        <strain evidence="5 6">DSM 13657</strain>
    </source>
</reference>
<gene>
    <name evidence="5" type="ORF">JOE56_001650</name>
</gene>
<dbReference type="Gene3D" id="1.10.101.10">
    <property type="entry name" value="PGBD-like superfamily/PGBD"/>
    <property type="match status" value="1"/>
</dbReference>
<name>A0ABS2SPM5_9MICO</name>
<dbReference type="EMBL" id="JAFBCP010000001">
    <property type="protein sequence ID" value="MBM7816956.1"/>
    <property type="molecule type" value="Genomic_DNA"/>
</dbReference>
<keyword evidence="2" id="KW-0175">Coiled coil</keyword>
<feature type="transmembrane region" description="Helical" evidence="4">
    <location>
        <begin position="15"/>
        <end position="35"/>
    </location>
</feature>
<dbReference type="InterPro" id="IPR036366">
    <property type="entry name" value="PGBDSf"/>
</dbReference>
<feature type="region of interest" description="Disordered" evidence="3">
    <location>
        <begin position="201"/>
        <end position="227"/>
    </location>
</feature>
<keyword evidence="4" id="KW-0812">Transmembrane</keyword>
<comment type="subcellular location">
    <subcellularLocation>
        <location evidence="1">Cell envelope</location>
    </subcellularLocation>
</comment>
<evidence type="ECO:0008006" key="7">
    <source>
        <dbReference type="Google" id="ProtNLM"/>
    </source>
</evidence>
<evidence type="ECO:0000256" key="1">
    <source>
        <dbReference type="ARBA" id="ARBA00004196"/>
    </source>
</evidence>
<evidence type="ECO:0000313" key="5">
    <source>
        <dbReference type="EMBL" id="MBM7816956.1"/>
    </source>
</evidence>
<keyword evidence="4" id="KW-1133">Transmembrane helix</keyword>